<keyword evidence="10" id="KW-0735">Signal-anchor</keyword>
<keyword evidence="6 10" id="KW-0812">Transmembrane</keyword>
<dbReference type="InterPro" id="IPR051045">
    <property type="entry name" value="TonB-dependent_transducer"/>
</dbReference>
<comment type="caution">
    <text evidence="13">The sequence shown here is derived from an EMBL/GenBank/DDBJ whole genome shotgun (WGS) entry which is preliminary data.</text>
</comment>
<comment type="subcellular location">
    <subcellularLocation>
        <location evidence="1 10">Cell inner membrane</location>
        <topology evidence="1 10">Single-pass membrane protein</topology>
        <orientation evidence="1 10">Periplasmic side</orientation>
    </subcellularLocation>
</comment>
<evidence type="ECO:0000256" key="1">
    <source>
        <dbReference type="ARBA" id="ARBA00004383"/>
    </source>
</evidence>
<evidence type="ECO:0000256" key="9">
    <source>
        <dbReference type="ARBA" id="ARBA00023136"/>
    </source>
</evidence>
<accession>A0ABW3T0W9</accession>
<dbReference type="PROSITE" id="PS52015">
    <property type="entry name" value="TONB_CTD"/>
    <property type="match status" value="1"/>
</dbReference>
<comment type="function">
    <text evidence="10">Interacts with outer membrane receptor proteins that carry out high-affinity binding and energy dependent uptake into the periplasmic space of specific substrates. It could act to transduce energy from the cytoplasmic membrane to specific energy-requiring processes in the outer membrane, resulting in the release into the periplasm of ligands bound by these outer membrane proteins.</text>
</comment>
<keyword evidence="3 10" id="KW-0813">Transport</keyword>
<evidence type="ECO:0000256" key="2">
    <source>
        <dbReference type="ARBA" id="ARBA00006555"/>
    </source>
</evidence>
<feature type="compositionally biased region" description="Pro residues" evidence="11">
    <location>
        <begin position="128"/>
        <end position="139"/>
    </location>
</feature>
<dbReference type="Proteomes" id="UP001597216">
    <property type="component" value="Unassembled WGS sequence"/>
</dbReference>
<dbReference type="RefSeq" id="WP_377353221.1">
    <property type="nucleotide sequence ID" value="NZ_JBHTLQ010000014.1"/>
</dbReference>
<evidence type="ECO:0000256" key="5">
    <source>
        <dbReference type="ARBA" id="ARBA00022519"/>
    </source>
</evidence>
<dbReference type="EMBL" id="JBHTLQ010000014">
    <property type="protein sequence ID" value="MFD1190545.1"/>
    <property type="molecule type" value="Genomic_DNA"/>
</dbReference>
<dbReference type="InterPro" id="IPR037682">
    <property type="entry name" value="TonB_C"/>
</dbReference>
<comment type="similarity">
    <text evidence="2 10">Belongs to the TonB family.</text>
</comment>
<dbReference type="SUPFAM" id="SSF74653">
    <property type="entry name" value="TolA/TonB C-terminal domain"/>
    <property type="match status" value="1"/>
</dbReference>
<evidence type="ECO:0000256" key="11">
    <source>
        <dbReference type="SAM" id="MobiDB-lite"/>
    </source>
</evidence>
<dbReference type="PRINTS" id="PR01374">
    <property type="entry name" value="TONBPROTEIN"/>
</dbReference>
<dbReference type="NCBIfam" id="TIGR01352">
    <property type="entry name" value="tonB_Cterm"/>
    <property type="match status" value="1"/>
</dbReference>
<evidence type="ECO:0000256" key="6">
    <source>
        <dbReference type="ARBA" id="ARBA00022692"/>
    </source>
</evidence>
<keyword evidence="8 10" id="KW-1133">Transmembrane helix</keyword>
<feature type="compositionally biased region" description="Low complexity" evidence="11">
    <location>
        <begin position="101"/>
        <end position="127"/>
    </location>
</feature>
<gene>
    <name evidence="13" type="ORF">ACFQ27_08140</name>
</gene>
<reference evidence="14" key="1">
    <citation type="journal article" date="2019" name="Int. J. Syst. Evol. Microbiol.">
        <title>The Global Catalogue of Microorganisms (GCM) 10K type strain sequencing project: providing services to taxonomists for standard genome sequencing and annotation.</title>
        <authorList>
            <consortium name="The Broad Institute Genomics Platform"/>
            <consortium name="The Broad Institute Genome Sequencing Center for Infectious Disease"/>
            <person name="Wu L."/>
            <person name="Ma J."/>
        </authorList>
    </citation>
    <scope>NUCLEOTIDE SEQUENCE [LARGE SCALE GENOMIC DNA]</scope>
    <source>
        <strain evidence="14">CCUG 55074</strain>
    </source>
</reference>
<evidence type="ECO:0000256" key="3">
    <source>
        <dbReference type="ARBA" id="ARBA00022448"/>
    </source>
</evidence>
<evidence type="ECO:0000256" key="10">
    <source>
        <dbReference type="RuleBase" id="RU362123"/>
    </source>
</evidence>
<keyword evidence="7 10" id="KW-0653">Protein transport</keyword>
<keyword evidence="14" id="KW-1185">Reference proteome</keyword>
<evidence type="ECO:0000256" key="7">
    <source>
        <dbReference type="ARBA" id="ARBA00022927"/>
    </source>
</evidence>
<keyword evidence="5 10" id="KW-0997">Cell inner membrane</keyword>
<dbReference type="Pfam" id="PF03544">
    <property type="entry name" value="TonB_C"/>
    <property type="match status" value="1"/>
</dbReference>
<keyword evidence="9 10" id="KW-0472">Membrane</keyword>
<evidence type="ECO:0000256" key="4">
    <source>
        <dbReference type="ARBA" id="ARBA00022475"/>
    </source>
</evidence>
<feature type="region of interest" description="Disordered" evidence="11">
    <location>
        <begin position="69"/>
        <end position="143"/>
    </location>
</feature>
<evidence type="ECO:0000313" key="13">
    <source>
        <dbReference type="EMBL" id="MFD1190545.1"/>
    </source>
</evidence>
<keyword evidence="4 10" id="KW-1003">Cell membrane</keyword>
<dbReference type="PANTHER" id="PTHR33446:SF2">
    <property type="entry name" value="PROTEIN TONB"/>
    <property type="match status" value="1"/>
</dbReference>
<dbReference type="InterPro" id="IPR003538">
    <property type="entry name" value="TonB"/>
</dbReference>
<evidence type="ECO:0000313" key="14">
    <source>
        <dbReference type="Proteomes" id="UP001597216"/>
    </source>
</evidence>
<evidence type="ECO:0000259" key="12">
    <source>
        <dbReference type="PROSITE" id="PS52015"/>
    </source>
</evidence>
<feature type="transmembrane region" description="Helical" evidence="10">
    <location>
        <begin position="24"/>
        <end position="45"/>
    </location>
</feature>
<feature type="domain" description="TonB C-terminal" evidence="12">
    <location>
        <begin position="140"/>
        <end position="233"/>
    </location>
</feature>
<protein>
    <recommendedName>
        <fullName evidence="10">Protein TonB</fullName>
    </recommendedName>
</protein>
<organism evidence="13 14">
    <name type="scientific">Phenylobacterium conjunctum</name>
    <dbReference type="NCBI Taxonomy" id="1298959"/>
    <lineage>
        <taxon>Bacteria</taxon>
        <taxon>Pseudomonadati</taxon>
        <taxon>Pseudomonadota</taxon>
        <taxon>Alphaproteobacteria</taxon>
        <taxon>Caulobacterales</taxon>
        <taxon>Caulobacteraceae</taxon>
        <taxon>Phenylobacterium</taxon>
    </lineage>
</organism>
<evidence type="ECO:0000256" key="8">
    <source>
        <dbReference type="ARBA" id="ARBA00022989"/>
    </source>
</evidence>
<feature type="compositionally biased region" description="Basic and acidic residues" evidence="11">
    <location>
        <begin position="85"/>
        <end position="94"/>
    </location>
</feature>
<proteinExistence type="inferred from homology"/>
<name>A0ABW3T0W9_9CAUL</name>
<dbReference type="Gene3D" id="3.30.1150.10">
    <property type="match status" value="1"/>
</dbReference>
<dbReference type="PANTHER" id="PTHR33446">
    <property type="entry name" value="PROTEIN TONB-RELATED"/>
    <property type="match status" value="1"/>
</dbReference>
<dbReference type="InterPro" id="IPR006260">
    <property type="entry name" value="TonB/TolA_C"/>
</dbReference>
<sequence length="233" mass="25029">MSLIATAPDPELPKLRLSLPPRNWLIAGGIAAVVHVILLIVLLAVRAEQIQARPDPTMEVSLIPAAAFMPQDLKRPPSAPPPPKPETRQPDLEQARPTPTPEVLPEVTRAAAVAPSPAPSQAEAPATVAPPGPPVPATTPPSFTAAYLNNPGPQYPYEARVKRHEGIVRLKVLVSPEGRAEQVSIERSSGYPALDDAALDVVKRRWRFVPAKQDGRAVSAWVIVPMAFSLKTR</sequence>